<accession>A0A219Y9I8</accession>
<evidence type="ECO:0000313" key="2">
    <source>
        <dbReference type="EMBL" id="APU00630.1"/>
    </source>
</evidence>
<dbReference type="InterPro" id="IPR016415">
    <property type="entry name" value="Phage_T4_Gp68"/>
</dbReference>
<dbReference type="Proteomes" id="UP000222894">
    <property type="component" value="Genome"/>
</dbReference>
<feature type="compositionally biased region" description="Basic residues" evidence="1">
    <location>
        <begin position="105"/>
        <end position="115"/>
    </location>
</feature>
<proteinExistence type="predicted"/>
<evidence type="ECO:0000256" key="1">
    <source>
        <dbReference type="SAM" id="MobiDB-lite"/>
    </source>
</evidence>
<protein>
    <submittedName>
        <fullName evidence="2">Capsid and scaffold protein</fullName>
    </submittedName>
</protein>
<feature type="region of interest" description="Disordered" evidence="1">
    <location>
        <begin position="104"/>
        <end position="128"/>
    </location>
</feature>
<organism evidence="2 3">
    <name type="scientific">Aeromonas phage 44RR2.8t.2</name>
    <dbReference type="NCBI Taxonomy" id="1932900"/>
    <lineage>
        <taxon>Viruses</taxon>
        <taxon>Duplodnaviria</taxon>
        <taxon>Heunggongvirae</taxon>
        <taxon>Uroviricota</taxon>
        <taxon>Caudoviricetes</taxon>
        <taxon>Pantevenvirales</taxon>
        <taxon>Straboviridae</taxon>
        <taxon>Biquartavirus</taxon>
        <taxon>Biquartavirus 44RR2</taxon>
    </lineage>
</organism>
<sequence length="140" mass="15305">MLIPSDYIAEAVKIEAVMADATFRVNHLVESGFATDEIVGVISRVAASEPDMAIAMISVVESTSIDEAIVKHVNSRGEITRTKDRATRKRNAFATTGLTASTRRQIARRAAKTKRANPSISVKAQRKTKRALKRRKALGL</sequence>
<name>A0A219Y9I8_9CAUD</name>
<dbReference type="PIRSF" id="PIRSF004377">
    <property type="entry name" value="Phage_prohead_core"/>
    <property type="match status" value="1"/>
</dbReference>
<dbReference type="EMBL" id="KY290948">
    <property type="protein sequence ID" value="APU00630.1"/>
    <property type="molecule type" value="Genomic_DNA"/>
</dbReference>
<reference evidence="2 3" key="1">
    <citation type="journal article" date="2017" name="Sci. Rep.">
        <title>Characterization and diversity of phages infecting Aeromonas salmonicida subsp. salmonicida.</title>
        <authorList>
            <person name="Vincent A.T."/>
            <person name="Paquet V.E."/>
            <person name="Bernatchez A."/>
            <person name="Tremblay D.M."/>
            <person name="Moineau S."/>
            <person name="Charette S.J."/>
        </authorList>
    </citation>
    <scope>NUCLEOTIDE SEQUENCE [LARGE SCALE GENOMIC DNA]</scope>
</reference>
<evidence type="ECO:0000313" key="3">
    <source>
        <dbReference type="Proteomes" id="UP000222894"/>
    </source>
</evidence>